<organism evidence="1 2">
    <name type="scientific">Gluconacetobacter sacchari</name>
    <dbReference type="NCBI Taxonomy" id="92759"/>
    <lineage>
        <taxon>Bacteria</taxon>
        <taxon>Pseudomonadati</taxon>
        <taxon>Pseudomonadota</taxon>
        <taxon>Alphaproteobacteria</taxon>
        <taxon>Acetobacterales</taxon>
        <taxon>Acetobacteraceae</taxon>
        <taxon>Gluconacetobacter</taxon>
    </lineage>
</organism>
<dbReference type="RefSeq" id="WP_182998393.1">
    <property type="nucleotide sequence ID" value="NZ_JABEQJ010000022.1"/>
</dbReference>
<evidence type="ECO:0000313" key="1">
    <source>
        <dbReference type="EMBL" id="MBB2161562.1"/>
    </source>
</evidence>
<dbReference type="Proteomes" id="UP000589085">
    <property type="component" value="Unassembled WGS sequence"/>
</dbReference>
<name>A0A7W4NPG4_9PROT</name>
<gene>
    <name evidence="1" type="ORF">HLH48_15515</name>
</gene>
<dbReference type="AlphaFoldDB" id="A0A7W4NPG4"/>
<reference evidence="1 2" key="1">
    <citation type="submission" date="2020-04" db="EMBL/GenBank/DDBJ databases">
        <title>Description of novel Gluconacetobacter.</title>
        <authorList>
            <person name="Sombolestani A."/>
        </authorList>
    </citation>
    <scope>NUCLEOTIDE SEQUENCE [LARGE SCALE GENOMIC DNA]</scope>
    <source>
        <strain evidence="1 2">LMG 19747</strain>
    </source>
</reference>
<accession>A0A7W4NPG4</accession>
<evidence type="ECO:0000313" key="2">
    <source>
        <dbReference type="Proteomes" id="UP000589085"/>
    </source>
</evidence>
<protein>
    <submittedName>
        <fullName evidence="1">Uncharacterized protein</fullName>
    </submittedName>
</protein>
<proteinExistence type="predicted"/>
<dbReference type="EMBL" id="JABEQJ010000022">
    <property type="protein sequence ID" value="MBB2161562.1"/>
    <property type="molecule type" value="Genomic_DNA"/>
</dbReference>
<sequence length="235" mass="25858">MSNCAINGFRIDGPAECLRAVAHWLTLPPPADGQAVMTFDLAGLYDQSAWNVAEELAAREPGACIRYEYRPEYCNFMLTAVGAWQDGRELYRAVLQEEAMICYGGCDHEGQGCLACLNLVERTDVNQRAAAHFPLHRHFDAIRDLPCGSAGWRMLVDNPPYQYAALRLAASGETADVLDIAPGEGRARLFGRVDTFGLFGDYRPLGRADLLQLHGDLPPHVLAAWETFAGCPFPD</sequence>
<comment type="caution">
    <text evidence="1">The sequence shown here is derived from an EMBL/GenBank/DDBJ whole genome shotgun (WGS) entry which is preliminary data.</text>
</comment>